<evidence type="ECO:0000313" key="2">
    <source>
        <dbReference type="Proteomes" id="UP001258994"/>
    </source>
</evidence>
<protein>
    <submittedName>
        <fullName evidence="1">Uncharacterized protein</fullName>
    </submittedName>
</protein>
<dbReference type="Proteomes" id="UP001258994">
    <property type="component" value="Chromosome"/>
</dbReference>
<organism evidence="1 2">
    <name type="scientific">Thalassotalea psychrophila</name>
    <dbReference type="NCBI Taxonomy" id="3065647"/>
    <lineage>
        <taxon>Bacteria</taxon>
        <taxon>Pseudomonadati</taxon>
        <taxon>Pseudomonadota</taxon>
        <taxon>Gammaproteobacteria</taxon>
        <taxon>Alteromonadales</taxon>
        <taxon>Colwelliaceae</taxon>
        <taxon>Thalassotalea</taxon>
    </lineage>
</organism>
<evidence type="ECO:0000313" key="1">
    <source>
        <dbReference type="EMBL" id="WNC71193.1"/>
    </source>
</evidence>
<gene>
    <name evidence="1" type="ORF">RGQ13_13815</name>
</gene>
<sequence>MASLFKATCIASFTDNVLAAHILPVCSVEINSGIPPRVTTTQGVPQASASTIVFG</sequence>
<dbReference type="EMBL" id="CP134145">
    <property type="protein sequence ID" value="WNC71193.1"/>
    <property type="molecule type" value="Genomic_DNA"/>
</dbReference>
<proteinExistence type="predicted"/>
<keyword evidence="2" id="KW-1185">Reference proteome</keyword>
<accession>A0ABY9TQV6</accession>
<reference evidence="2" key="1">
    <citation type="submission" date="2023-09" db="EMBL/GenBank/DDBJ databases">
        <authorList>
            <person name="Li S."/>
            <person name="Li X."/>
            <person name="Zhang C."/>
            <person name="Zhao Z."/>
        </authorList>
    </citation>
    <scope>NUCLEOTIDE SEQUENCE [LARGE SCALE GENOMIC DNA]</scope>
    <source>
        <strain evidence="2">SQ149</strain>
    </source>
</reference>
<name>A0ABY9TQV6_9GAMM</name>